<dbReference type="EMBL" id="JADEVO010000016">
    <property type="protein sequence ID" value="MBN3966188.1"/>
    <property type="molecule type" value="Genomic_DNA"/>
</dbReference>
<proteinExistence type="predicted"/>
<gene>
    <name evidence="1" type="ORF">IMW75_12990</name>
</gene>
<sequence length="123" mass="13885">MSEKVFIKNKGGAPRKIIRQSKILKVYLIPEEFQAIKAISEELGYPTISGLLREKILEFCSKRRILTANNPQIQAASAYLGDLAFSCHDLEQYAIESELPVDVVHTIHGLLEKVEIIESFLTQ</sequence>
<reference evidence="1 2" key="1">
    <citation type="journal article" date="2021" name="Int. J. Syst. Evol. Microbiol.">
        <title>Pseudomonas piscium sp. nov., Pseudomonas pisciculturae sp. nov., Pseudomonas mucoides sp. nov. and Pseudomonas neuropathica sp. nov. isolated from rainbow trout.</title>
        <authorList>
            <person name="Duman M."/>
            <person name="Mulet M."/>
            <person name="Altun S."/>
            <person name="Saticioglu I.B."/>
            <person name="Gomila M."/>
            <person name="Lalucat J."/>
            <person name="Garcia-Valdes E."/>
        </authorList>
    </citation>
    <scope>NUCLEOTIDE SEQUENCE [LARGE SCALE GENOMIC DNA]</scope>
    <source>
        <strain evidence="1 2">LMG 28632</strain>
    </source>
</reference>
<comment type="caution">
    <text evidence="1">The sequence shown here is derived from an EMBL/GenBank/DDBJ whole genome shotgun (WGS) entry which is preliminary data.</text>
</comment>
<protein>
    <submittedName>
        <fullName evidence="1">Uncharacterized protein</fullName>
    </submittedName>
</protein>
<dbReference type="Proteomes" id="UP000772591">
    <property type="component" value="Unassembled WGS sequence"/>
</dbReference>
<evidence type="ECO:0000313" key="1">
    <source>
        <dbReference type="EMBL" id="MBN3966188.1"/>
    </source>
</evidence>
<accession>A0ABS3AG67</accession>
<dbReference type="RefSeq" id="WP_205892829.1">
    <property type="nucleotide sequence ID" value="NZ_JADEVO010000016.1"/>
</dbReference>
<organism evidence="1 2">
    <name type="scientific">Pseudomonas gregormendelii</name>
    <dbReference type="NCBI Taxonomy" id="1628277"/>
    <lineage>
        <taxon>Bacteria</taxon>
        <taxon>Pseudomonadati</taxon>
        <taxon>Pseudomonadota</taxon>
        <taxon>Gammaproteobacteria</taxon>
        <taxon>Pseudomonadales</taxon>
        <taxon>Pseudomonadaceae</taxon>
        <taxon>Pseudomonas</taxon>
    </lineage>
</organism>
<name>A0ABS3AG67_9PSED</name>
<keyword evidence="2" id="KW-1185">Reference proteome</keyword>
<evidence type="ECO:0000313" key="2">
    <source>
        <dbReference type="Proteomes" id="UP000772591"/>
    </source>
</evidence>